<evidence type="ECO:0000256" key="1">
    <source>
        <dbReference type="SAM" id="SignalP"/>
    </source>
</evidence>
<proteinExistence type="predicted"/>
<dbReference type="Proteomes" id="UP001170481">
    <property type="component" value="Unassembled WGS sequence"/>
</dbReference>
<dbReference type="RefSeq" id="WP_043331343.1">
    <property type="nucleotide sequence ID" value="NZ_CANLSP010000004.1"/>
</dbReference>
<protein>
    <recommendedName>
        <fullName evidence="4">Glucose-inhibited division protein B</fullName>
    </recommendedName>
</protein>
<sequence>MNKGMQHWLAMVAVAVMLMATTGCDGVNGPRPTSVATLLEHSEAWQGEQVAVQGRVRSEDVPNRYWLEGEGQQRLELLPPERIGAYIGREVQVSGRFEFEVGGQRRIRLSKVTPLDKTSPEE</sequence>
<evidence type="ECO:0000313" key="3">
    <source>
        <dbReference type="Proteomes" id="UP001170481"/>
    </source>
</evidence>
<organism evidence="2 3">
    <name type="scientific">Cobetia amphilecti</name>
    <dbReference type="NCBI Taxonomy" id="1055104"/>
    <lineage>
        <taxon>Bacteria</taxon>
        <taxon>Pseudomonadati</taxon>
        <taxon>Pseudomonadota</taxon>
        <taxon>Gammaproteobacteria</taxon>
        <taxon>Oceanospirillales</taxon>
        <taxon>Halomonadaceae</taxon>
        <taxon>Cobetia</taxon>
    </lineage>
</organism>
<dbReference type="AlphaFoldDB" id="A0AAP4U1H0"/>
<dbReference type="EMBL" id="JAUORK010000016">
    <property type="protein sequence ID" value="MDO6672851.1"/>
    <property type="molecule type" value="Genomic_DNA"/>
</dbReference>
<gene>
    <name evidence="2" type="ORF">Q4535_12065</name>
</gene>
<accession>A0AAP4U1H0</accession>
<reference evidence="2" key="1">
    <citation type="submission" date="2023-07" db="EMBL/GenBank/DDBJ databases">
        <title>Genome content predicts the carbon catabolic preferences of heterotrophic bacteria.</title>
        <authorList>
            <person name="Gralka M."/>
        </authorList>
    </citation>
    <scope>NUCLEOTIDE SEQUENCE</scope>
    <source>
        <strain evidence="2">C2R13</strain>
    </source>
</reference>
<evidence type="ECO:0008006" key="4">
    <source>
        <dbReference type="Google" id="ProtNLM"/>
    </source>
</evidence>
<feature type="signal peptide" evidence="1">
    <location>
        <begin position="1"/>
        <end position="25"/>
    </location>
</feature>
<keyword evidence="1" id="KW-0732">Signal</keyword>
<comment type="caution">
    <text evidence="2">The sequence shown here is derived from an EMBL/GenBank/DDBJ whole genome shotgun (WGS) entry which is preliminary data.</text>
</comment>
<name>A0AAP4U1H0_9GAMM</name>
<dbReference type="PROSITE" id="PS51257">
    <property type="entry name" value="PROKAR_LIPOPROTEIN"/>
    <property type="match status" value="1"/>
</dbReference>
<evidence type="ECO:0000313" key="2">
    <source>
        <dbReference type="EMBL" id="MDO6672851.1"/>
    </source>
</evidence>
<feature type="chain" id="PRO_5042970737" description="Glucose-inhibited division protein B" evidence="1">
    <location>
        <begin position="26"/>
        <end position="122"/>
    </location>
</feature>